<reference evidence="1 2" key="1">
    <citation type="submission" date="2017-01" db="EMBL/GenBank/DDBJ databases">
        <authorList>
            <person name="Mah S.A."/>
            <person name="Swanson W.J."/>
            <person name="Moy G.W."/>
            <person name="Vacquier V.D."/>
        </authorList>
    </citation>
    <scope>NUCLEOTIDE SEQUENCE [LARGE SCALE GENOMIC DNA]</scope>
    <source>
        <strain evidence="1 2">CPCC 203464</strain>
    </source>
</reference>
<dbReference type="STRING" id="1344003.SAMN05445060_0635"/>
<sequence length="441" mass="46969">MLVLGLGPAAQATAAPDDPLPLPVVQGIDKAIPPAPIPHLATIPPRAYNAGFDQATLETRAALLPAYTGDRFFDQWPSGLDTKKPGQLLEKRDVTPVGRLLSIVPTAKVTQIKFRTTDSHDAPSFGTATIITPANVWKGPGARPILVNDIPIVSLGAQCSPGYSFAHGYSTKTSTFNFIPPDTINALLNGYEVILPDHEGPRMAYGEPTVAGRITLDSLRAMGQVEPKDFAKRRTALTGYSGGAIAVHGTVKEIDSYAPELKPQLVGAALGGVPADFHMLVNSMNGNLAAGIFLAAELGIAREHPEMLTIMNNAGKWLSTSPVKDFCGVQAGRIAIPVPTQVFSSDPDPYHSPVADMVYKETGLKNIKAGTPLFIYQGVNEWWIPVQGAINLHVEQCRLGANSSFTLVPGEHAIGALTGYPAQWNWLERRLNGIPAPNGCA</sequence>
<keyword evidence="2" id="KW-1185">Reference proteome</keyword>
<evidence type="ECO:0000313" key="1">
    <source>
        <dbReference type="EMBL" id="SIR75238.1"/>
    </source>
</evidence>
<dbReference type="SUPFAM" id="SSF53474">
    <property type="entry name" value="alpha/beta-Hydrolases"/>
    <property type="match status" value="1"/>
</dbReference>
<evidence type="ECO:0000313" key="2">
    <source>
        <dbReference type="Proteomes" id="UP000186218"/>
    </source>
</evidence>
<name>A0A1N7DHF6_9NOCA</name>
<dbReference type="InterPro" id="IPR005152">
    <property type="entry name" value="Lipase_secreted"/>
</dbReference>
<dbReference type="GO" id="GO:0004806">
    <property type="term" value="F:triacylglycerol lipase activity"/>
    <property type="evidence" value="ECO:0007669"/>
    <property type="project" value="InterPro"/>
</dbReference>
<dbReference type="InterPro" id="IPR029058">
    <property type="entry name" value="AB_hydrolase_fold"/>
</dbReference>
<dbReference type="GO" id="GO:0016042">
    <property type="term" value="P:lipid catabolic process"/>
    <property type="evidence" value="ECO:0007669"/>
    <property type="project" value="InterPro"/>
</dbReference>
<proteinExistence type="predicted"/>
<dbReference type="EMBL" id="FTNT01000002">
    <property type="protein sequence ID" value="SIR75238.1"/>
    <property type="molecule type" value="Genomic_DNA"/>
</dbReference>
<protein>
    <submittedName>
        <fullName evidence="1">Secretory lipase</fullName>
    </submittedName>
</protein>
<gene>
    <name evidence="1" type="ORF">SAMN05445060_0635</name>
</gene>
<dbReference type="PANTHER" id="PTHR34853:SF1">
    <property type="entry name" value="LIPASE 5"/>
    <property type="match status" value="1"/>
</dbReference>
<dbReference type="PANTHER" id="PTHR34853">
    <property type="match status" value="1"/>
</dbReference>
<dbReference type="AlphaFoldDB" id="A0A1N7DHF6"/>
<dbReference type="Gene3D" id="1.10.260.130">
    <property type="match status" value="1"/>
</dbReference>
<accession>A0A1N7DHF6</accession>
<organism evidence="1 2">
    <name type="scientific">Williamsia sterculiae</name>
    <dbReference type="NCBI Taxonomy" id="1344003"/>
    <lineage>
        <taxon>Bacteria</taxon>
        <taxon>Bacillati</taxon>
        <taxon>Actinomycetota</taxon>
        <taxon>Actinomycetes</taxon>
        <taxon>Mycobacteriales</taxon>
        <taxon>Nocardiaceae</taxon>
        <taxon>Williamsia</taxon>
    </lineage>
</organism>
<dbReference type="Proteomes" id="UP000186218">
    <property type="component" value="Unassembled WGS sequence"/>
</dbReference>
<dbReference type="Gene3D" id="3.40.50.1820">
    <property type="entry name" value="alpha/beta hydrolase"/>
    <property type="match status" value="1"/>
</dbReference>
<dbReference type="Pfam" id="PF03583">
    <property type="entry name" value="LIP"/>
    <property type="match status" value="1"/>
</dbReference>